<name>A0A0C9VKI2_SPHS4</name>
<sequence length="216" mass="24705">MAAPTLSSHILVWKKSSEVICMKDVLAGNPRRTVLGFQADKKFTQTVPKFTFDDPNEEEEDRVSKEKEKGKGKEKETPKKAAAKKIPERSREPDSGSDSNGEEEYEEPSMCIYCIQKKIKCESLDKHKFFDKTTWAIIDGSQKISESMWELLTLEKWCAASLLQRSWYELDICALNLEWAVDQDLMEVDGRVIKLLDLKSRGVEILAELEKQVLAN</sequence>
<evidence type="ECO:0000313" key="3">
    <source>
        <dbReference type="Proteomes" id="UP000054279"/>
    </source>
</evidence>
<protein>
    <submittedName>
        <fullName evidence="2">Unplaced genomic scaffold SPHSTscaffold_56, whole genome shotgun sequence</fullName>
    </submittedName>
</protein>
<feature type="compositionally biased region" description="Basic and acidic residues" evidence="1">
    <location>
        <begin position="62"/>
        <end position="94"/>
    </location>
</feature>
<dbReference type="EMBL" id="KN837131">
    <property type="protein sequence ID" value="KIJ42197.1"/>
    <property type="molecule type" value="Genomic_DNA"/>
</dbReference>
<evidence type="ECO:0000256" key="1">
    <source>
        <dbReference type="SAM" id="MobiDB-lite"/>
    </source>
</evidence>
<keyword evidence="3" id="KW-1185">Reference proteome</keyword>
<organism evidence="2 3">
    <name type="scientific">Sphaerobolus stellatus (strain SS14)</name>
    <dbReference type="NCBI Taxonomy" id="990650"/>
    <lineage>
        <taxon>Eukaryota</taxon>
        <taxon>Fungi</taxon>
        <taxon>Dikarya</taxon>
        <taxon>Basidiomycota</taxon>
        <taxon>Agaricomycotina</taxon>
        <taxon>Agaricomycetes</taxon>
        <taxon>Phallomycetidae</taxon>
        <taxon>Geastrales</taxon>
        <taxon>Sphaerobolaceae</taxon>
        <taxon>Sphaerobolus</taxon>
    </lineage>
</organism>
<reference evidence="2 3" key="1">
    <citation type="submission" date="2014-06" db="EMBL/GenBank/DDBJ databases">
        <title>Evolutionary Origins and Diversification of the Mycorrhizal Mutualists.</title>
        <authorList>
            <consortium name="DOE Joint Genome Institute"/>
            <consortium name="Mycorrhizal Genomics Consortium"/>
            <person name="Kohler A."/>
            <person name="Kuo A."/>
            <person name="Nagy L.G."/>
            <person name="Floudas D."/>
            <person name="Copeland A."/>
            <person name="Barry K.W."/>
            <person name="Cichocki N."/>
            <person name="Veneault-Fourrey C."/>
            <person name="LaButti K."/>
            <person name="Lindquist E.A."/>
            <person name="Lipzen A."/>
            <person name="Lundell T."/>
            <person name="Morin E."/>
            <person name="Murat C."/>
            <person name="Riley R."/>
            <person name="Ohm R."/>
            <person name="Sun H."/>
            <person name="Tunlid A."/>
            <person name="Henrissat B."/>
            <person name="Grigoriev I.V."/>
            <person name="Hibbett D.S."/>
            <person name="Martin F."/>
        </authorList>
    </citation>
    <scope>NUCLEOTIDE SEQUENCE [LARGE SCALE GENOMIC DNA]</scope>
    <source>
        <strain evidence="2 3">SS14</strain>
    </source>
</reference>
<gene>
    <name evidence="2" type="ORF">M422DRAFT_254579</name>
</gene>
<evidence type="ECO:0000313" key="2">
    <source>
        <dbReference type="EMBL" id="KIJ42197.1"/>
    </source>
</evidence>
<accession>A0A0C9VKI2</accession>
<proteinExistence type="predicted"/>
<feature type="region of interest" description="Disordered" evidence="1">
    <location>
        <begin position="48"/>
        <end position="104"/>
    </location>
</feature>
<dbReference type="Proteomes" id="UP000054279">
    <property type="component" value="Unassembled WGS sequence"/>
</dbReference>
<dbReference type="HOGENOM" id="CLU_1278346_0_0_1"/>
<dbReference type="AlphaFoldDB" id="A0A0C9VKI2"/>